<reference evidence="2 3" key="1">
    <citation type="submission" date="2021-12" db="EMBL/GenBank/DDBJ databases">
        <title>Discovery of the Pendulisporaceae a myxobacterial family with distinct sporulation behavior and unique specialized metabolism.</title>
        <authorList>
            <person name="Garcia R."/>
            <person name="Popoff A."/>
            <person name="Bader C.D."/>
            <person name="Loehr J."/>
            <person name="Walesch S."/>
            <person name="Walt C."/>
            <person name="Boldt J."/>
            <person name="Bunk B."/>
            <person name="Haeckl F.J.F.P.J."/>
            <person name="Gunesch A.P."/>
            <person name="Birkelbach J."/>
            <person name="Nuebel U."/>
            <person name="Pietschmann T."/>
            <person name="Bach T."/>
            <person name="Mueller R."/>
        </authorList>
    </citation>
    <scope>NUCLEOTIDE SEQUENCE [LARGE SCALE GENOMIC DNA]</scope>
    <source>
        <strain evidence="2 3">MSr11954</strain>
    </source>
</reference>
<gene>
    <name evidence="2" type="ORF">LZC94_38295</name>
</gene>
<sequence>MKFSTVGTLVAAMAATTAMAGMCVGCGSNADEPYKPNPAWSGRKPSLPPVPSLPTTPIKTTDGYTVYGAIHQMRSSIHNAEVTSKEITVVGYIVDSNIATAPKCAVHKTGKKDPDDCKTDIPTFTIADNKGDTKGPQIKVMGWASNFANVFEALEKYKNLKEPPNEKQVYKDELWAIDVPFPLPAVGAKVKVTGKYGVNFSKSSSGIAADPLSGIITYTKIDVIEEAPEKAAFAKNDGKK</sequence>
<organism evidence="2 3">
    <name type="scientific">Pendulispora albinea</name>
    <dbReference type="NCBI Taxonomy" id="2741071"/>
    <lineage>
        <taxon>Bacteria</taxon>
        <taxon>Pseudomonadati</taxon>
        <taxon>Myxococcota</taxon>
        <taxon>Myxococcia</taxon>
        <taxon>Myxococcales</taxon>
        <taxon>Sorangiineae</taxon>
        <taxon>Pendulisporaceae</taxon>
        <taxon>Pendulispora</taxon>
    </lineage>
</organism>
<dbReference type="RefSeq" id="WP_394823287.1">
    <property type="nucleotide sequence ID" value="NZ_CP089984.1"/>
</dbReference>
<feature type="chain" id="PRO_5047432191" description="Lipoprotein" evidence="1">
    <location>
        <begin position="21"/>
        <end position="240"/>
    </location>
</feature>
<name>A0ABZ2LRW8_9BACT</name>
<dbReference type="Proteomes" id="UP001370348">
    <property type="component" value="Chromosome"/>
</dbReference>
<keyword evidence="3" id="KW-1185">Reference proteome</keyword>
<feature type="signal peptide" evidence="1">
    <location>
        <begin position="1"/>
        <end position="20"/>
    </location>
</feature>
<accession>A0ABZ2LRW8</accession>
<evidence type="ECO:0000256" key="1">
    <source>
        <dbReference type="SAM" id="SignalP"/>
    </source>
</evidence>
<dbReference type="EMBL" id="CP089984">
    <property type="protein sequence ID" value="WXB13674.1"/>
    <property type="molecule type" value="Genomic_DNA"/>
</dbReference>
<evidence type="ECO:0000313" key="2">
    <source>
        <dbReference type="EMBL" id="WXB13674.1"/>
    </source>
</evidence>
<proteinExistence type="predicted"/>
<keyword evidence="1" id="KW-0732">Signal</keyword>
<evidence type="ECO:0008006" key="4">
    <source>
        <dbReference type="Google" id="ProtNLM"/>
    </source>
</evidence>
<evidence type="ECO:0000313" key="3">
    <source>
        <dbReference type="Proteomes" id="UP001370348"/>
    </source>
</evidence>
<protein>
    <recommendedName>
        <fullName evidence="4">Lipoprotein</fullName>
    </recommendedName>
</protein>